<dbReference type="Pfam" id="PF01476">
    <property type="entry name" value="LysM"/>
    <property type="match status" value="2"/>
</dbReference>
<dbReference type="STRING" id="360412.LARV_00100"/>
<dbReference type="SMART" id="SM00257">
    <property type="entry name" value="LysM"/>
    <property type="match status" value="2"/>
</dbReference>
<dbReference type="AlphaFoldDB" id="A0A0S7B672"/>
<dbReference type="PROSITE" id="PS51257">
    <property type="entry name" value="PROKAR_LIPOPROTEIN"/>
    <property type="match status" value="1"/>
</dbReference>
<evidence type="ECO:0000259" key="2">
    <source>
        <dbReference type="PROSITE" id="PS51782"/>
    </source>
</evidence>
<keyword evidence="3" id="KW-0378">Hydrolase</keyword>
<dbReference type="SUPFAM" id="SSF54106">
    <property type="entry name" value="LysM domain"/>
    <property type="match status" value="2"/>
</dbReference>
<feature type="domain" description="LysM" evidence="2">
    <location>
        <begin position="103"/>
        <end position="147"/>
    </location>
</feature>
<feature type="domain" description="LysM" evidence="2">
    <location>
        <begin position="165"/>
        <end position="210"/>
    </location>
</feature>
<keyword evidence="4" id="KW-1185">Reference proteome</keyword>
<dbReference type="CDD" id="cd00118">
    <property type="entry name" value="LysM"/>
    <property type="match status" value="2"/>
</dbReference>
<sequence>MHKKLLTLIIVVVLMSVALSACVLPASTPAAAVKATATGELPFPLVSPNAMLTEIVSGTQTAAAVGQPGAAAATPTPAVQPTQAVQPTATFAVVPTATPGRPSSYVVQKGESQYCLARRFNISPADLAALNGLSANAFLDPGMTLKIPQSGSWDFGDRALKTHPTTYKVASGDTIYSIACAFGDADPNMIILANGLKDPYTLTAGQTLQIP</sequence>
<dbReference type="PROSITE" id="PS51782">
    <property type="entry name" value="LYSM"/>
    <property type="match status" value="2"/>
</dbReference>
<dbReference type="RefSeq" id="WP_083522216.1">
    <property type="nucleotide sequence ID" value="NZ_DF967972.1"/>
</dbReference>
<feature type="chain" id="PRO_5006632826" evidence="1">
    <location>
        <begin position="33"/>
        <end position="211"/>
    </location>
</feature>
<dbReference type="OrthoDB" id="166196at2"/>
<proteinExistence type="predicted"/>
<dbReference type="PANTHER" id="PTHR33734">
    <property type="entry name" value="LYSM DOMAIN-CONTAINING GPI-ANCHORED PROTEIN 2"/>
    <property type="match status" value="1"/>
</dbReference>
<protein>
    <submittedName>
        <fullName evidence="3">Predicted glycosyl hydrolase</fullName>
    </submittedName>
</protein>
<dbReference type="InterPro" id="IPR036779">
    <property type="entry name" value="LysM_dom_sf"/>
</dbReference>
<evidence type="ECO:0000256" key="1">
    <source>
        <dbReference type="SAM" id="SignalP"/>
    </source>
</evidence>
<reference evidence="3" key="1">
    <citation type="submission" date="2015-07" db="EMBL/GenBank/DDBJ databases">
        <title>Draft Genome Sequences of Anaerolinea thermolimosa IMO-1, Bellilinea caldifistulae GOMI-1, Leptolinea tardivitalis YMTK-2, Levilinea saccharolytica KIBI-1,Longilinea arvoryzae KOME-1, Previously Described as Members of the Anaerolineaceae (Chloroflexi).</title>
        <authorList>
            <person name="Sekiguchi Y."/>
            <person name="Ohashi A."/>
            <person name="Matsuura N."/>
            <person name="Tourlousse M.D."/>
        </authorList>
    </citation>
    <scope>NUCLEOTIDE SEQUENCE [LARGE SCALE GENOMIC DNA]</scope>
    <source>
        <strain evidence="3">KOME-1</strain>
    </source>
</reference>
<dbReference type="Gene3D" id="3.10.350.10">
    <property type="entry name" value="LysM domain"/>
    <property type="match status" value="2"/>
</dbReference>
<dbReference type="GO" id="GO:0016787">
    <property type="term" value="F:hydrolase activity"/>
    <property type="evidence" value="ECO:0007669"/>
    <property type="project" value="UniProtKB-KW"/>
</dbReference>
<dbReference type="InterPro" id="IPR018392">
    <property type="entry name" value="LysM"/>
</dbReference>
<gene>
    <name evidence="3" type="ORF">LARV_00100</name>
</gene>
<evidence type="ECO:0000313" key="4">
    <source>
        <dbReference type="Proteomes" id="UP000055060"/>
    </source>
</evidence>
<accession>A0A0S7B672</accession>
<dbReference type="Proteomes" id="UP000055060">
    <property type="component" value="Unassembled WGS sequence"/>
</dbReference>
<feature type="signal peptide" evidence="1">
    <location>
        <begin position="1"/>
        <end position="32"/>
    </location>
</feature>
<evidence type="ECO:0000313" key="3">
    <source>
        <dbReference type="EMBL" id="GAP12366.1"/>
    </source>
</evidence>
<keyword evidence="1" id="KW-0732">Signal</keyword>
<dbReference type="EMBL" id="DF967972">
    <property type="protein sequence ID" value="GAP12366.1"/>
    <property type="molecule type" value="Genomic_DNA"/>
</dbReference>
<name>A0A0S7B672_9CHLR</name>
<dbReference type="PANTHER" id="PTHR33734:SF22">
    <property type="entry name" value="MEMBRANE-BOUND LYTIC MUREIN TRANSGLYCOSYLASE D"/>
    <property type="match status" value="1"/>
</dbReference>
<organism evidence="3">
    <name type="scientific">Longilinea arvoryzae</name>
    <dbReference type="NCBI Taxonomy" id="360412"/>
    <lineage>
        <taxon>Bacteria</taxon>
        <taxon>Bacillati</taxon>
        <taxon>Chloroflexota</taxon>
        <taxon>Anaerolineae</taxon>
        <taxon>Anaerolineales</taxon>
        <taxon>Anaerolineaceae</taxon>
        <taxon>Longilinea</taxon>
    </lineage>
</organism>